<organism evidence="2 3">
    <name type="scientific">Culex pipiens pipiens</name>
    <name type="common">Northern house mosquito</name>
    <dbReference type="NCBI Taxonomy" id="38569"/>
    <lineage>
        <taxon>Eukaryota</taxon>
        <taxon>Metazoa</taxon>
        <taxon>Ecdysozoa</taxon>
        <taxon>Arthropoda</taxon>
        <taxon>Hexapoda</taxon>
        <taxon>Insecta</taxon>
        <taxon>Pterygota</taxon>
        <taxon>Neoptera</taxon>
        <taxon>Endopterygota</taxon>
        <taxon>Diptera</taxon>
        <taxon>Nematocera</taxon>
        <taxon>Culicoidea</taxon>
        <taxon>Culicidae</taxon>
        <taxon>Culicinae</taxon>
        <taxon>Culicini</taxon>
        <taxon>Culex</taxon>
        <taxon>Culex</taxon>
    </lineage>
</organism>
<protein>
    <submittedName>
        <fullName evidence="2">Uncharacterized protein</fullName>
    </submittedName>
</protein>
<name>A0ABD1DGM1_CULPP</name>
<evidence type="ECO:0000313" key="2">
    <source>
        <dbReference type="EMBL" id="KAL1398450.1"/>
    </source>
</evidence>
<dbReference type="Proteomes" id="UP001562425">
    <property type="component" value="Unassembled WGS sequence"/>
</dbReference>
<proteinExistence type="predicted"/>
<sequence>MDENEDKSEVVIRVLTPISEDELLQKSPSDPPKSQQEIALEEDRINELQGAIEDMRLTMEEATHALTLLESKIADHRARNPLEPVPAELVYGFCQNWIKNCHVATETISFQQLDADAEIRSQQDTIREKEELAASDTVLVDFEALVCQKKDNVVNLQQASDTNYELRLLGGKVRQNWSREKIKVAETIQMLREARRDCEKSERALEQWQRKIRRVERDIEELEEENAALKEKVTRYRPPGILEIARKFGELEQAKEELFKVVKRKRATCTVRCGLLGVTQSVNKSLHDQITSVAICIILRDTCMHSELDDHQTQQDFVARLMAYNLQTRITVFFSAALKNVLVRLSALGMVVIKVFIPWLR</sequence>
<keyword evidence="3" id="KW-1185">Reference proteome</keyword>
<dbReference type="EMBL" id="JBEHCU010005894">
    <property type="protein sequence ID" value="KAL1398450.1"/>
    <property type="molecule type" value="Genomic_DNA"/>
</dbReference>
<accession>A0ABD1DGM1</accession>
<keyword evidence="1" id="KW-0175">Coiled coil</keyword>
<evidence type="ECO:0000313" key="3">
    <source>
        <dbReference type="Proteomes" id="UP001562425"/>
    </source>
</evidence>
<dbReference type="AlphaFoldDB" id="A0ABD1DGM1"/>
<feature type="coiled-coil region" evidence="1">
    <location>
        <begin position="38"/>
        <end position="79"/>
    </location>
</feature>
<evidence type="ECO:0000256" key="1">
    <source>
        <dbReference type="SAM" id="Coils"/>
    </source>
</evidence>
<feature type="coiled-coil region" evidence="1">
    <location>
        <begin position="184"/>
        <end position="232"/>
    </location>
</feature>
<comment type="caution">
    <text evidence="2">The sequence shown here is derived from an EMBL/GenBank/DDBJ whole genome shotgun (WGS) entry which is preliminary data.</text>
</comment>
<gene>
    <name evidence="2" type="ORF">pipiens_008958</name>
</gene>
<reference evidence="2 3" key="1">
    <citation type="submission" date="2024-05" db="EMBL/GenBank/DDBJ databases">
        <title>Culex pipiens pipiens assembly and annotation.</title>
        <authorList>
            <person name="Alout H."/>
            <person name="Durand T."/>
        </authorList>
    </citation>
    <scope>NUCLEOTIDE SEQUENCE [LARGE SCALE GENOMIC DNA]</scope>
    <source>
        <strain evidence="2">HA-2024</strain>
        <tissue evidence="2">Whole body</tissue>
    </source>
</reference>